<dbReference type="SUPFAM" id="SSF57850">
    <property type="entry name" value="RING/U-box"/>
    <property type="match status" value="1"/>
</dbReference>
<evidence type="ECO:0000256" key="1">
    <source>
        <dbReference type="ARBA" id="ARBA00022771"/>
    </source>
</evidence>
<sequence length="97" mass="11540">SIYFFKVSQKKVELDRCKNYRDEIQKAEQLIEEMRIERDEVRSTLSKIPTCVICLDKMPQMLYMPCSHFICCEACGRRFENCPTCRQKICGKITVYQ</sequence>
<dbReference type="PROSITE" id="PS50089">
    <property type="entry name" value="ZF_RING_2"/>
    <property type="match status" value="1"/>
</dbReference>
<evidence type="ECO:0000313" key="6">
    <source>
        <dbReference type="EMBL" id="VDD91505.1"/>
    </source>
</evidence>
<keyword evidence="4" id="KW-0175">Coiled coil</keyword>
<organism evidence="8">
    <name type="scientific">Enterobius vermicularis</name>
    <name type="common">Human pinworm</name>
    <dbReference type="NCBI Taxonomy" id="51028"/>
    <lineage>
        <taxon>Eukaryota</taxon>
        <taxon>Metazoa</taxon>
        <taxon>Ecdysozoa</taxon>
        <taxon>Nematoda</taxon>
        <taxon>Chromadorea</taxon>
        <taxon>Rhabditida</taxon>
        <taxon>Spirurina</taxon>
        <taxon>Oxyuridomorpha</taxon>
        <taxon>Oxyuroidea</taxon>
        <taxon>Oxyuridae</taxon>
        <taxon>Enterobius</taxon>
    </lineage>
</organism>
<reference evidence="6 7" key="2">
    <citation type="submission" date="2018-10" db="EMBL/GenBank/DDBJ databases">
        <authorList>
            <consortium name="Pathogen Informatics"/>
        </authorList>
    </citation>
    <scope>NUCLEOTIDE SEQUENCE [LARGE SCALE GENOMIC DNA]</scope>
</reference>
<feature type="domain" description="RING-type" evidence="5">
    <location>
        <begin position="51"/>
        <end position="86"/>
    </location>
</feature>
<reference evidence="8" key="1">
    <citation type="submission" date="2017-02" db="UniProtKB">
        <authorList>
            <consortium name="WormBaseParasite"/>
        </authorList>
    </citation>
    <scope>IDENTIFICATION</scope>
</reference>
<evidence type="ECO:0000256" key="2">
    <source>
        <dbReference type="ARBA" id="ARBA00022833"/>
    </source>
</evidence>
<evidence type="ECO:0000256" key="4">
    <source>
        <dbReference type="SAM" id="Coils"/>
    </source>
</evidence>
<dbReference type="WBParaSite" id="EVEC_0000670801-mRNA-1">
    <property type="protein sequence ID" value="EVEC_0000670801-mRNA-1"/>
    <property type="gene ID" value="EVEC_0000670801"/>
</dbReference>
<dbReference type="Pfam" id="PF13920">
    <property type="entry name" value="zf-C3HC4_3"/>
    <property type="match status" value="1"/>
</dbReference>
<name>A0A0N4V8J8_ENTVE</name>
<dbReference type="GO" id="GO:0008270">
    <property type="term" value="F:zinc ion binding"/>
    <property type="evidence" value="ECO:0007669"/>
    <property type="project" value="UniProtKB-KW"/>
</dbReference>
<dbReference type="InterPro" id="IPR013083">
    <property type="entry name" value="Znf_RING/FYVE/PHD"/>
</dbReference>
<keyword evidence="7" id="KW-1185">Reference proteome</keyword>
<keyword evidence="2" id="KW-0862">Zinc</keyword>
<dbReference type="STRING" id="51028.A0A0N4V8J8"/>
<keyword evidence="1 3" id="KW-0863">Zinc-finger</keyword>
<proteinExistence type="predicted"/>
<feature type="coiled-coil region" evidence="4">
    <location>
        <begin position="10"/>
        <end position="44"/>
    </location>
</feature>
<dbReference type="Gene3D" id="3.30.40.10">
    <property type="entry name" value="Zinc/RING finger domain, C3HC4 (zinc finger)"/>
    <property type="match status" value="1"/>
</dbReference>
<dbReference type="InterPro" id="IPR051728">
    <property type="entry name" value="RING-FYVE_E3_ubiquitin-ligase"/>
</dbReference>
<accession>A0A0N4V8J8</accession>
<keyword evidence="1 3" id="KW-0479">Metal-binding</keyword>
<protein>
    <submittedName>
        <fullName evidence="8">RING-type domain-containing protein</fullName>
    </submittedName>
</protein>
<evidence type="ECO:0000259" key="5">
    <source>
        <dbReference type="PROSITE" id="PS50089"/>
    </source>
</evidence>
<dbReference type="InterPro" id="IPR001841">
    <property type="entry name" value="Znf_RING"/>
</dbReference>
<dbReference type="Proteomes" id="UP000274131">
    <property type="component" value="Unassembled WGS sequence"/>
</dbReference>
<dbReference type="EMBL" id="UXUI01008441">
    <property type="protein sequence ID" value="VDD91505.1"/>
    <property type="molecule type" value="Genomic_DNA"/>
</dbReference>
<evidence type="ECO:0000313" key="8">
    <source>
        <dbReference type="WBParaSite" id="EVEC_0000670801-mRNA-1"/>
    </source>
</evidence>
<evidence type="ECO:0000313" key="7">
    <source>
        <dbReference type="Proteomes" id="UP000274131"/>
    </source>
</evidence>
<dbReference type="AlphaFoldDB" id="A0A0N4V8J8"/>
<evidence type="ECO:0000256" key="3">
    <source>
        <dbReference type="PROSITE-ProRule" id="PRU00175"/>
    </source>
</evidence>
<dbReference type="OrthoDB" id="1711136at2759"/>
<dbReference type="PANTHER" id="PTHR14879">
    <property type="entry name" value="CASPASE REGULATOR, RING FINGER DOMAIN-CONTAINING"/>
    <property type="match status" value="1"/>
</dbReference>
<dbReference type="PANTHER" id="PTHR14879:SF5">
    <property type="entry name" value="RING-TYPE DOMAIN-CONTAINING PROTEIN"/>
    <property type="match status" value="1"/>
</dbReference>
<gene>
    <name evidence="6" type="ORF">EVEC_LOCUS6256</name>
</gene>